<reference evidence="1" key="1">
    <citation type="submission" date="2012-09" db="EMBL/GenBank/DDBJ databases">
        <title>Metagenomic Characterization of a Microbial Community in Wastewater Detects High Levels of Antibiotic Resistance.</title>
        <authorList>
            <person name="Abrams M."/>
            <person name="Caldwell A."/>
            <person name="Vandaei E."/>
            <person name="Lee W."/>
            <person name="Perrott J."/>
            <person name="Khan S.Y."/>
            <person name="Ta J."/>
            <person name="Romero D."/>
            <person name="Nguyen V."/>
            <person name="Pourmand N."/>
            <person name="Ouverney C.C."/>
        </authorList>
    </citation>
    <scope>NUCLEOTIDE SEQUENCE</scope>
</reference>
<sequence length="60" mass="6679">MWRKGLITAKVAKHAKFREGFSLKFLCAFCALFGNPLGALAVEIALRHRNYTAVLIQSTV</sequence>
<dbReference type="AlphaFoldDB" id="L7VUD2"/>
<name>L7VUD2_9BACT</name>
<organism evidence="1">
    <name type="scientific">uncultured bacterium A1Q1_fos_485</name>
    <dbReference type="NCBI Taxonomy" id="1256576"/>
    <lineage>
        <taxon>Bacteria</taxon>
        <taxon>environmental samples</taxon>
    </lineage>
</organism>
<accession>L7VUD2</accession>
<dbReference type="EMBL" id="JX649912">
    <property type="protein sequence ID" value="AGC72822.1"/>
    <property type="molecule type" value="Genomic_DNA"/>
</dbReference>
<protein>
    <submittedName>
        <fullName evidence="1">Uncharacterized protein</fullName>
    </submittedName>
</protein>
<proteinExistence type="predicted"/>
<evidence type="ECO:0000313" key="1">
    <source>
        <dbReference type="EMBL" id="AGC72822.1"/>
    </source>
</evidence>